<comment type="similarity">
    <text evidence="1">Belongs to the ABC transporter superfamily.</text>
</comment>
<gene>
    <name evidence="5" type="ORF">SAMN04487885_101130</name>
</gene>
<dbReference type="GO" id="GO:0016887">
    <property type="term" value="F:ATP hydrolysis activity"/>
    <property type="evidence" value="ECO:0007669"/>
    <property type="project" value="InterPro"/>
</dbReference>
<dbReference type="AlphaFoldDB" id="A0A1I2J5A9"/>
<keyword evidence="2" id="KW-0813">Transport</keyword>
<evidence type="ECO:0000256" key="3">
    <source>
        <dbReference type="ARBA" id="ARBA00022741"/>
    </source>
</evidence>
<dbReference type="GeneID" id="90544832"/>
<dbReference type="GO" id="GO:0055085">
    <property type="term" value="P:transmembrane transport"/>
    <property type="evidence" value="ECO:0007669"/>
    <property type="project" value="UniProtKB-ARBA"/>
</dbReference>
<sequence length="254" mass="28760">MIKVIGLKKEFKNGIINKQIVKAVDDVSFEIKEGKTLGLVGESGCGKSTLSRLILKLIKADEGKIFLNGLDISDYNFTSMRKLRSKMQIIFQHPDSSLSPKKTIYKSLIEPLKIHGLYKKGHSEDLIKQYLNIVGLSEEILSRYPHQVSGGQIQRVVIARALLLQPTFVILDEPTSMLDVSVQAQIIQLLKSIQNQFNITYLFISHDLDLVKAVSDEIAIMLNGKIVEIIKSDKLYIDAKHNYTKKLIKDFEEF</sequence>
<dbReference type="InterPro" id="IPR050319">
    <property type="entry name" value="ABC_transp_ATP-bind"/>
</dbReference>
<dbReference type="PANTHER" id="PTHR43776">
    <property type="entry name" value="TRANSPORT ATP-BINDING PROTEIN"/>
    <property type="match status" value="1"/>
</dbReference>
<protein>
    <submittedName>
        <fullName evidence="5">Peptide/nickel transport system ATP-binding protein</fullName>
    </submittedName>
</protein>
<dbReference type="SUPFAM" id="SSF52540">
    <property type="entry name" value="P-loop containing nucleoside triphosphate hydrolases"/>
    <property type="match status" value="1"/>
</dbReference>
<dbReference type="GO" id="GO:0005524">
    <property type="term" value="F:ATP binding"/>
    <property type="evidence" value="ECO:0007669"/>
    <property type="project" value="UniProtKB-KW"/>
</dbReference>
<dbReference type="PROSITE" id="PS00211">
    <property type="entry name" value="ABC_TRANSPORTER_1"/>
    <property type="match status" value="1"/>
</dbReference>
<dbReference type="SMART" id="SM00382">
    <property type="entry name" value="AAA"/>
    <property type="match status" value="1"/>
</dbReference>
<accession>A0A1I2J5A9</accession>
<evidence type="ECO:0000256" key="1">
    <source>
        <dbReference type="ARBA" id="ARBA00005417"/>
    </source>
</evidence>
<evidence type="ECO:0000256" key="2">
    <source>
        <dbReference type="ARBA" id="ARBA00022448"/>
    </source>
</evidence>
<keyword evidence="3" id="KW-0547">Nucleotide-binding</keyword>
<dbReference type="Gene3D" id="3.40.50.300">
    <property type="entry name" value="P-loop containing nucleotide triphosphate hydrolases"/>
    <property type="match status" value="1"/>
</dbReference>
<reference evidence="5 6" key="1">
    <citation type="submission" date="2016-10" db="EMBL/GenBank/DDBJ databases">
        <authorList>
            <person name="de Groot N.N."/>
        </authorList>
    </citation>
    <scope>NUCLEOTIDE SEQUENCE [LARGE SCALE GENOMIC DNA]</scope>
    <source>
        <strain evidence="5 6">NLAE-zl-G419</strain>
    </source>
</reference>
<keyword evidence="4 5" id="KW-0067">ATP-binding</keyword>
<proteinExistence type="inferred from homology"/>
<dbReference type="RefSeq" id="WP_027638341.1">
    <property type="nucleotide sequence ID" value="NZ_CP076620.1"/>
</dbReference>
<dbReference type="STRING" id="1529.SAMN04487885_101130"/>
<name>A0A1I2J5A9_9CLOT</name>
<dbReference type="OrthoDB" id="9806285at2"/>
<dbReference type="PANTHER" id="PTHR43776:SF7">
    <property type="entry name" value="D,D-DIPEPTIDE TRANSPORT ATP-BINDING PROTEIN DDPF-RELATED"/>
    <property type="match status" value="1"/>
</dbReference>
<dbReference type="InterPro" id="IPR003593">
    <property type="entry name" value="AAA+_ATPase"/>
</dbReference>
<keyword evidence="6" id="KW-1185">Reference proteome</keyword>
<dbReference type="CDD" id="cd03257">
    <property type="entry name" value="ABC_NikE_OppD_transporters"/>
    <property type="match status" value="1"/>
</dbReference>
<dbReference type="InterPro" id="IPR003439">
    <property type="entry name" value="ABC_transporter-like_ATP-bd"/>
</dbReference>
<dbReference type="eggNOG" id="COG4608">
    <property type="taxonomic scope" value="Bacteria"/>
</dbReference>
<evidence type="ECO:0000256" key="4">
    <source>
        <dbReference type="ARBA" id="ARBA00022840"/>
    </source>
</evidence>
<dbReference type="InterPro" id="IPR027417">
    <property type="entry name" value="P-loop_NTPase"/>
</dbReference>
<dbReference type="PROSITE" id="PS50893">
    <property type="entry name" value="ABC_TRANSPORTER_2"/>
    <property type="match status" value="1"/>
</dbReference>
<dbReference type="Pfam" id="PF00005">
    <property type="entry name" value="ABC_tran"/>
    <property type="match status" value="1"/>
</dbReference>
<dbReference type="Proteomes" id="UP000182135">
    <property type="component" value="Unassembled WGS sequence"/>
</dbReference>
<evidence type="ECO:0000313" key="6">
    <source>
        <dbReference type="Proteomes" id="UP000182135"/>
    </source>
</evidence>
<dbReference type="InterPro" id="IPR017871">
    <property type="entry name" value="ABC_transporter-like_CS"/>
</dbReference>
<dbReference type="EMBL" id="FOOE01000001">
    <property type="protein sequence ID" value="SFF49724.1"/>
    <property type="molecule type" value="Genomic_DNA"/>
</dbReference>
<organism evidence="5 6">
    <name type="scientific">Clostridium cadaveris</name>
    <dbReference type="NCBI Taxonomy" id="1529"/>
    <lineage>
        <taxon>Bacteria</taxon>
        <taxon>Bacillati</taxon>
        <taxon>Bacillota</taxon>
        <taxon>Clostridia</taxon>
        <taxon>Eubacteriales</taxon>
        <taxon>Clostridiaceae</taxon>
        <taxon>Clostridium</taxon>
    </lineage>
</organism>
<evidence type="ECO:0000313" key="5">
    <source>
        <dbReference type="EMBL" id="SFF49724.1"/>
    </source>
</evidence>